<organism evidence="3 4">
    <name type="scientific">Coniochaeta ligniaria NRRL 30616</name>
    <dbReference type="NCBI Taxonomy" id="1408157"/>
    <lineage>
        <taxon>Eukaryota</taxon>
        <taxon>Fungi</taxon>
        <taxon>Dikarya</taxon>
        <taxon>Ascomycota</taxon>
        <taxon>Pezizomycotina</taxon>
        <taxon>Sordariomycetes</taxon>
        <taxon>Sordariomycetidae</taxon>
        <taxon>Coniochaetales</taxon>
        <taxon>Coniochaetaceae</taxon>
        <taxon>Coniochaeta</taxon>
    </lineage>
</organism>
<dbReference type="AlphaFoldDB" id="A0A1J7ISQ1"/>
<dbReference type="PROSITE" id="PS00383">
    <property type="entry name" value="TYR_PHOSPHATASE_1"/>
    <property type="match status" value="1"/>
</dbReference>
<dbReference type="OrthoDB" id="449382at2759"/>
<evidence type="ECO:0000259" key="2">
    <source>
        <dbReference type="PROSITE" id="PS50056"/>
    </source>
</evidence>
<dbReference type="GO" id="GO:0004721">
    <property type="term" value="F:phosphoprotein phosphatase activity"/>
    <property type="evidence" value="ECO:0007669"/>
    <property type="project" value="InterPro"/>
</dbReference>
<dbReference type="PROSITE" id="PS50056">
    <property type="entry name" value="TYR_PHOSPHATASE_2"/>
    <property type="match status" value="1"/>
</dbReference>
<evidence type="ECO:0000313" key="3">
    <source>
        <dbReference type="EMBL" id="OIW30671.1"/>
    </source>
</evidence>
<dbReference type="InterPro" id="IPR000387">
    <property type="entry name" value="Tyr_Pase_dom"/>
</dbReference>
<dbReference type="FunFam" id="3.90.190.10:FF:000123">
    <property type="entry name" value="Similar to protein tyrosine/serine phosphatase"/>
    <property type="match status" value="1"/>
</dbReference>
<dbReference type="SUPFAM" id="SSF52799">
    <property type="entry name" value="(Phosphotyrosine protein) phosphatases II"/>
    <property type="match status" value="1"/>
</dbReference>
<evidence type="ECO:0000256" key="1">
    <source>
        <dbReference type="SAM" id="MobiDB-lite"/>
    </source>
</evidence>
<dbReference type="PANTHER" id="PTHR31126">
    <property type="entry name" value="TYROSINE-PROTEIN PHOSPHATASE"/>
    <property type="match status" value="1"/>
</dbReference>
<evidence type="ECO:0000313" key="4">
    <source>
        <dbReference type="Proteomes" id="UP000182658"/>
    </source>
</evidence>
<dbReference type="EMBL" id="KV875096">
    <property type="protein sequence ID" value="OIW30671.1"/>
    <property type="molecule type" value="Genomic_DNA"/>
</dbReference>
<sequence length="305" mass="33406">MASQPAALLPPFIAVPGLPNLRDIGGQPVASPSLGQREEGTQRGQQLGKKMIRRGVVYRSSEPSKVSDEGISMLTEDLGITHVFDLRSKVEIDRAHGKTLAADWQPREWPGSKRLFVPVFLDRDYSPEALAVRFGQYSHHSTEGFVMAYSSILTSAADPDHPYAPFRTILNHLASPDPSPMLVHCTAGKDRTGVICALILSLCGVDDETVAQEYELTQLGLAARKDEFVAHLLNVAEAMNIESIKHNREAAERMVGASKDSMLATLAMIREEYGSVEGYVVDRCRVTPAAVDQIRKNLVVDVDVD</sequence>
<name>A0A1J7ISQ1_9PEZI</name>
<accession>A0A1J7ISQ1</accession>
<feature type="domain" description="Tyrosine specific protein phosphatases" evidence="2">
    <location>
        <begin position="164"/>
        <end position="229"/>
    </location>
</feature>
<dbReference type="InterPro" id="IPR029021">
    <property type="entry name" value="Prot-tyrosine_phosphatase-like"/>
</dbReference>
<proteinExistence type="predicted"/>
<protein>
    <recommendedName>
        <fullName evidence="2">Tyrosine specific protein phosphatases domain-containing protein</fullName>
    </recommendedName>
</protein>
<dbReference type="Gene3D" id="3.90.190.10">
    <property type="entry name" value="Protein tyrosine phosphatase superfamily"/>
    <property type="match status" value="1"/>
</dbReference>
<dbReference type="InterPro" id="IPR016130">
    <property type="entry name" value="Tyr_Pase_AS"/>
</dbReference>
<dbReference type="InParanoid" id="A0A1J7ISQ1"/>
<keyword evidence="4" id="KW-1185">Reference proteome</keyword>
<reference evidence="3 4" key="1">
    <citation type="submission" date="2016-10" db="EMBL/GenBank/DDBJ databases">
        <title>Draft genome sequence of Coniochaeta ligniaria NRRL30616, a lignocellulolytic fungus for bioabatement of inhibitors in plant biomass hydrolysates.</title>
        <authorList>
            <consortium name="DOE Joint Genome Institute"/>
            <person name="Jimenez D.J."/>
            <person name="Hector R.E."/>
            <person name="Riley R."/>
            <person name="Sun H."/>
            <person name="Grigoriev I.V."/>
            <person name="Van Elsas J.D."/>
            <person name="Nichols N.N."/>
        </authorList>
    </citation>
    <scope>NUCLEOTIDE SEQUENCE [LARGE SCALE GENOMIC DNA]</scope>
    <source>
        <strain evidence="3 4">NRRL 30616</strain>
    </source>
</reference>
<gene>
    <name evidence="3" type="ORF">CONLIGDRAFT_287682</name>
</gene>
<dbReference type="InterPro" id="IPR026893">
    <property type="entry name" value="Tyr/Ser_Pase_IphP-type"/>
</dbReference>
<dbReference type="PANTHER" id="PTHR31126:SF1">
    <property type="entry name" value="TYROSINE SPECIFIC PROTEIN PHOSPHATASES DOMAIN-CONTAINING PROTEIN"/>
    <property type="match status" value="1"/>
</dbReference>
<dbReference type="Proteomes" id="UP000182658">
    <property type="component" value="Unassembled WGS sequence"/>
</dbReference>
<feature type="region of interest" description="Disordered" evidence="1">
    <location>
        <begin position="24"/>
        <end position="47"/>
    </location>
</feature>
<dbReference type="Pfam" id="PF13350">
    <property type="entry name" value="Y_phosphatase3"/>
    <property type="match status" value="1"/>
</dbReference>
<dbReference type="STRING" id="1408157.A0A1J7ISQ1"/>